<evidence type="ECO:0000313" key="3">
    <source>
        <dbReference type="Proteomes" id="UP001218218"/>
    </source>
</evidence>
<accession>A0AAD7F2I9</accession>
<dbReference type="Proteomes" id="UP001218218">
    <property type="component" value="Unassembled WGS sequence"/>
</dbReference>
<proteinExistence type="predicted"/>
<name>A0AAD7F2I9_9AGAR</name>
<sequence>MGKKHKIGYKRPKQSDTKVGSLARVLQMPLDVIFEARTRWPSTTVWKAARGNIPGLPDIPPNMSEPAWANLVFDRHCHYCLTKGVRQILWKQRMRLCNACTKAQHDPWSLLGCAEPPKPSSAHHHSDATYRSQLICPRQDFEEAKTAILGISDPLARTAFIVQSKDRHAASCELWVKDRSEAWARQQKQIEMTRVQDIKDKAKNLGYDVDAKELTEYFNVPPFKIPQPLTPQVWNRIKHLLVLRLDDAKSKVKVCGSPSFALAFLRRFRTFRFLHTDDLKVAKFREASFLMQNIISSPLPWTIASPFDDVAEGLLHGLFDKWRDSVRKHLLKQLACTSQGSHFTSGDDTRGSISSEPTLDEGDEGLRRLSLATTVFTCVCSQIHDASAEPPAIKLLFYSQVLGHICIARTPTLGPPGSQSWDCSSLLLYLSLGAMVGRLIRTVHLDPATTTVQYMDELDVYFACLCCAVRGENEIELYNTHALRWKEAVRHEYDAHQHEDVSWQVLITAQVEKGRQDDGSISHTNKWFCGWCHWLLFPDLPVDPEDLKVHLASVHQISEPEQDRDYFEDVSSPRCGYSYLPLDIPVSLMYTRRTRK</sequence>
<comment type="caution">
    <text evidence="2">The sequence shown here is derived from an EMBL/GenBank/DDBJ whole genome shotgun (WGS) entry which is preliminary data.</text>
</comment>
<gene>
    <name evidence="2" type="ORF">DFH08DRAFT_1032596</name>
</gene>
<dbReference type="AlphaFoldDB" id="A0AAD7F2I9"/>
<reference evidence="2" key="1">
    <citation type="submission" date="2023-03" db="EMBL/GenBank/DDBJ databases">
        <title>Massive genome expansion in bonnet fungi (Mycena s.s.) driven by repeated elements and novel gene families across ecological guilds.</title>
        <authorList>
            <consortium name="Lawrence Berkeley National Laboratory"/>
            <person name="Harder C.B."/>
            <person name="Miyauchi S."/>
            <person name="Viragh M."/>
            <person name="Kuo A."/>
            <person name="Thoen E."/>
            <person name="Andreopoulos B."/>
            <person name="Lu D."/>
            <person name="Skrede I."/>
            <person name="Drula E."/>
            <person name="Henrissat B."/>
            <person name="Morin E."/>
            <person name="Kohler A."/>
            <person name="Barry K."/>
            <person name="LaButti K."/>
            <person name="Morin E."/>
            <person name="Salamov A."/>
            <person name="Lipzen A."/>
            <person name="Mereny Z."/>
            <person name="Hegedus B."/>
            <person name="Baldrian P."/>
            <person name="Stursova M."/>
            <person name="Weitz H."/>
            <person name="Taylor A."/>
            <person name="Grigoriev I.V."/>
            <person name="Nagy L.G."/>
            <person name="Martin F."/>
            <person name="Kauserud H."/>
        </authorList>
    </citation>
    <scope>NUCLEOTIDE SEQUENCE</scope>
    <source>
        <strain evidence="2">CBHHK002</strain>
    </source>
</reference>
<evidence type="ECO:0000313" key="2">
    <source>
        <dbReference type="EMBL" id="KAJ7361389.1"/>
    </source>
</evidence>
<evidence type="ECO:0000256" key="1">
    <source>
        <dbReference type="SAM" id="MobiDB-lite"/>
    </source>
</evidence>
<organism evidence="2 3">
    <name type="scientific">Mycena albidolilacea</name>
    <dbReference type="NCBI Taxonomy" id="1033008"/>
    <lineage>
        <taxon>Eukaryota</taxon>
        <taxon>Fungi</taxon>
        <taxon>Dikarya</taxon>
        <taxon>Basidiomycota</taxon>
        <taxon>Agaricomycotina</taxon>
        <taxon>Agaricomycetes</taxon>
        <taxon>Agaricomycetidae</taxon>
        <taxon>Agaricales</taxon>
        <taxon>Marasmiineae</taxon>
        <taxon>Mycenaceae</taxon>
        <taxon>Mycena</taxon>
    </lineage>
</organism>
<dbReference type="EMBL" id="JARIHO010000005">
    <property type="protein sequence ID" value="KAJ7361389.1"/>
    <property type="molecule type" value="Genomic_DNA"/>
</dbReference>
<protein>
    <submittedName>
        <fullName evidence="2">Uncharacterized protein</fullName>
    </submittedName>
</protein>
<feature type="region of interest" description="Disordered" evidence="1">
    <location>
        <begin position="341"/>
        <end position="361"/>
    </location>
</feature>
<keyword evidence="3" id="KW-1185">Reference proteome</keyword>